<dbReference type="SMART" id="SM00387">
    <property type="entry name" value="HATPase_c"/>
    <property type="match status" value="1"/>
</dbReference>
<dbReference type="Pfam" id="PF13424">
    <property type="entry name" value="TPR_12"/>
    <property type="match status" value="2"/>
</dbReference>
<evidence type="ECO:0000256" key="11">
    <source>
        <dbReference type="ARBA" id="ARBA00023136"/>
    </source>
</evidence>
<dbReference type="PROSITE" id="PS50005">
    <property type="entry name" value="TPR"/>
    <property type="match status" value="6"/>
</dbReference>
<feature type="repeat" description="TPR" evidence="13">
    <location>
        <begin position="434"/>
        <end position="467"/>
    </location>
</feature>
<feature type="domain" description="Histidine kinase" evidence="16">
    <location>
        <begin position="636"/>
        <end position="855"/>
    </location>
</feature>
<evidence type="ECO:0000256" key="2">
    <source>
        <dbReference type="ARBA" id="ARBA00004370"/>
    </source>
</evidence>
<keyword evidence="7" id="KW-0547">Nucleotide-binding</keyword>
<feature type="repeat" description="TPR" evidence="13">
    <location>
        <begin position="314"/>
        <end position="347"/>
    </location>
</feature>
<dbReference type="InterPro" id="IPR003661">
    <property type="entry name" value="HisK_dim/P_dom"/>
</dbReference>
<name>A0A2N3HX29_9BACT</name>
<dbReference type="SMART" id="SM00448">
    <property type="entry name" value="REC"/>
    <property type="match status" value="1"/>
</dbReference>
<dbReference type="EC" id="2.7.13.3" evidence="3"/>
<evidence type="ECO:0000256" key="12">
    <source>
        <dbReference type="PROSITE-ProRule" id="PRU00169"/>
    </source>
</evidence>
<feature type="modified residue" description="4-aspartylphosphate" evidence="12">
    <location>
        <position position="926"/>
    </location>
</feature>
<dbReference type="GO" id="GO:0005524">
    <property type="term" value="F:ATP binding"/>
    <property type="evidence" value="ECO:0007669"/>
    <property type="project" value="UniProtKB-KW"/>
</dbReference>
<evidence type="ECO:0000256" key="4">
    <source>
        <dbReference type="ARBA" id="ARBA00022553"/>
    </source>
</evidence>
<dbReference type="InterPro" id="IPR005467">
    <property type="entry name" value="His_kinase_dom"/>
</dbReference>
<gene>
    <name evidence="18" type="ORF">BZG01_17245</name>
</gene>
<evidence type="ECO:0000256" key="1">
    <source>
        <dbReference type="ARBA" id="ARBA00000085"/>
    </source>
</evidence>
<dbReference type="InterPro" id="IPR003594">
    <property type="entry name" value="HATPase_dom"/>
</dbReference>
<dbReference type="SUPFAM" id="SSF47384">
    <property type="entry name" value="Homodimeric domain of signal transducing histidine kinase"/>
    <property type="match status" value="1"/>
</dbReference>
<feature type="repeat" description="TPR" evidence="13">
    <location>
        <begin position="354"/>
        <end position="387"/>
    </location>
</feature>
<evidence type="ECO:0000256" key="10">
    <source>
        <dbReference type="ARBA" id="ARBA00022989"/>
    </source>
</evidence>
<dbReference type="FunFam" id="1.10.287.130:FF:000004">
    <property type="entry name" value="Ethylene receptor 1"/>
    <property type="match status" value="1"/>
</dbReference>
<feature type="repeat" description="TPR" evidence="13">
    <location>
        <begin position="154"/>
        <end position="187"/>
    </location>
</feature>
<keyword evidence="8" id="KW-0418">Kinase</keyword>
<keyword evidence="5" id="KW-0808">Transferase</keyword>
<dbReference type="RefSeq" id="WP_101311095.1">
    <property type="nucleotide sequence ID" value="NZ_MVDE01000034.1"/>
</dbReference>
<dbReference type="SUPFAM" id="SSF55874">
    <property type="entry name" value="ATPase domain of HSP90 chaperone/DNA topoisomerase II/histidine kinase"/>
    <property type="match status" value="1"/>
</dbReference>
<evidence type="ECO:0000256" key="5">
    <source>
        <dbReference type="ARBA" id="ARBA00022679"/>
    </source>
</evidence>
<protein>
    <recommendedName>
        <fullName evidence="3">histidine kinase</fullName>
        <ecNumber evidence="3">2.7.13.3</ecNumber>
    </recommendedName>
</protein>
<evidence type="ECO:0000313" key="19">
    <source>
        <dbReference type="Proteomes" id="UP000233618"/>
    </source>
</evidence>
<keyword evidence="15" id="KW-0732">Signal</keyword>
<proteinExistence type="predicted"/>
<dbReference type="InterPro" id="IPR019734">
    <property type="entry name" value="TPR_rpt"/>
</dbReference>
<dbReference type="InterPro" id="IPR011990">
    <property type="entry name" value="TPR-like_helical_dom_sf"/>
</dbReference>
<evidence type="ECO:0000256" key="15">
    <source>
        <dbReference type="SAM" id="SignalP"/>
    </source>
</evidence>
<dbReference type="InterPro" id="IPR036097">
    <property type="entry name" value="HisK_dim/P_sf"/>
</dbReference>
<dbReference type="Gene3D" id="3.40.50.2300">
    <property type="match status" value="1"/>
</dbReference>
<evidence type="ECO:0000256" key="6">
    <source>
        <dbReference type="ARBA" id="ARBA00022692"/>
    </source>
</evidence>
<organism evidence="18 19">
    <name type="scientific">Labilibaculum manganireducens</name>
    <dbReference type="NCBI Taxonomy" id="1940525"/>
    <lineage>
        <taxon>Bacteria</taxon>
        <taxon>Pseudomonadati</taxon>
        <taxon>Bacteroidota</taxon>
        <taxon>Bacteroidia</taxon>
        <taxon>Marinilabiliales</taxon>
        <taxon>Marinifilaceae</taxon>
        <taxon>Labilibaculum</taxon>
    </lineage>
</organism>
<dbReference type="Pfam" id="PF14938">
    <property type="entry name" value="SNAP"/>
    <property type="match status" value="1"/>
</dbReference>
<feature type="chain" id="PRO_5014736129" description="histidine kinase" evidence="15">
    <location>
        <begin position="20"/>
        <end position="992"/>
    </location>
</feature>
<dbReference type="InterPro" id="IPR004358">
    <property type="entry name" value="Sig_transdc_His_kin-like_C"/>
</dbReference>
<dbReference type="SMART" id="SM00388">
    <property type="entry name" value="HisKA"/>
    <property type="match status" value="1"/>
</dbReference>
<comment type="caution">
    <text evidence="18">The sequence shown here is derived from an EMBL/GenBank/DDBJ whole genome shotgun (WGS) entry which is preliminary data.</text>
</comment>
<dbReference type="Gene3D" id="1.25.40.10">
    <property type="entry name" value="Tetratricopeptide repeat domain"/>
    <property type="match status" value="2"/>
</dbReference>
<evidence type="ECO:0000259" key="17">
    <source>
        <dbReference type="PROSITE" id="PS50110"/>
    </source>
</evidence>
<evidence type="ECO:0000313" key="18">
    <source>
        <dbReference type="EMBL" id="PKQ62635.1"/>
    </source>
</evidence>
<evidence type="ECO:0000256" key="8">
    <source>
        <dbReference type="ARBA" id="ARBA00022777"/>
    </source>
</evidence>
<dbReference type="PROSITE" id="PS50109">
    <property type="entry name" value="HIS_KIN"/>
    <property type="match status" value="1"/>
</dbReference>
<evidence type="ECO:0000256" key="14">
    <source>
        <dbReference type="SAM" id="Phobius"/>
    </source>
</evidence>
<comment type="subcellular location">
    <subcellularLocation>
        <location evidence="2">Membrane</location>
    </subcellularLocation>
</comment>
<dbReference type="EMBL" id="MVDE01000034">
    <property type="protein sequence ID" value="PKQ62635.1"/>
    <property type="molecule type" value="Genomic_DNA"/>
</dbReference>
<dbReference type="Pfam" id="PF00512">
    <property type="entry name" value="HisKA"/>
    <property type="match status" value="1"/>
</dbReference>
<keyword evidence="10 14" id="KW-1133">Transmembrane helix</keyword>
<dbReference type="Pfam" id="PF00072">
    <property type="entry name" value="Response_reg"/>
    <property type="match status" value="1"/>
</dbReference>
<dbReference type="GO" id="GO:0016020">
    <property type="term" value="C:membrane"/>
    <property type="evidence" value="ECO:0007669"/>
    <property type="project" value="UniProtKB-SubCell"/>
</dbReference>
<reference evidence="18 19" key="1">
    <citation type="journal article" date="2017" name="Front. Microbiol.">
        <title>Labilibaculum manganireducens gen. nov., sp. nov. and Labilibaculum filiforme sp. nov., Novel Bacteroidetes Isolated from Subsurface Sediments of the Baltic Sea.</title>
        <authorList>
            <person name="Vandieken V."/>
            <person name="Marshall I.P."/>
            <person name="Niemann H."/>
            <person name="Engelen B."/>
            <person name="Cypionka H."/>
        </authorList>
    </citation>
    <scope>NUCLEOTIDE SEQUENCE [LARGE SCALE GENOMIC DNA]</scope>
    <source>
        <strain evidence="18 19">59.10-2M</strain>
    </source>
</reference>
<dbReference type="Proteomes" id="UP000233618">
    <property type="component" value="Unassembled WGS sequence"/>
</dbReference>
<comment type="catalytic activity">
    <reaction evidence="1">
        <text>ATP + protein L-histidine = ADP + protein N-phospho-L-histidine.</text>
        <dbReference type="EC" id="2.7.13.3"/>
    </reaction>
</comment>
<keyword evidence="9" id="KW-0067">ATP-binding</keyword>
<keyword evidence="4 12" id="KW-0597">Phosphoprotein</keyword>
<dbReference type="SUPFAM" id="SSF52172">
    <property type="entry name" value="CheY-like"/>
    <property type="match status" value="1"/>
</dbReference>
<keyword evidence="11 14" id="KW-0472">Membrane</keyword>
<evidence type="ECO:0000256" key="7">
    <source>
        <dbReference type="ARBA" id="ARBA00022741"/>
    </source>
</evidence>
<dbReference type="InterPro" id="IPR001789">
    <property type="entry name" value="Sig_transdc_resp-reg_receiver"/>
</dbReference>
<dbReference type="CDD" id="cd00082">
    <property type="entry name" value="HisKA"/>
    <property type="match status" value="1"/>
</dbReference>
<feature type="signal peptide" evidence="15">
    <location>
        <begin position="1"/>
        <end position="19"/>
    </location>
</feature>
<accession>A0A2N3HX29</accession>
<dbReference type="SMART" id="SM00028">
    <property type="entry name" value="TPR"/>
    <property type="match status" value="10"/>
</dbReference>
<evidence type="ECO:0000256" key="13">
    <source>
        <dbReference type="PROSITE-ProRule" id="PRU00339"/>
    </source>
</evidence>
<dbReference type="Pfam" id="PF02518">
    <property type="entry name" value="HATPase_c"/>
    <property type="match status" value="1"/>
</dbReference>
<evidence type="ECO:0000256" key="9">
    <source>
        <dbReference type="ARBA" id="ARBA00022840"/>
    </source>
</evidence>
<dbReference type="Gene3D" id="3.30.565.10">
    <property type="entry name" value="Histidine kinase-like ATPase, C-terminal domain"/>
    <property type="match status" value="1"/>
</dbReference>
<dbReference type="CDD" id="cd17546">
    <property type="entry name" value="REC_hyHK_CKI1_RcsC-like"/>
    <property type="match status" value="1"/>
</dbReference>
<evidence type="ECO:0000256" key="3">
    <source>
        <dbReference type="ARBA" id="ARBA00012438"/>
    </source>
</evidence>
<sequence>MKNILLLLFSLITAFHVTATVQSERIDFTIKNANLDRVIEIAQSYFNSNNAEALRLSLQAAEKALEFENMKQYAIANELLGRIYLYQGELKNAETCIDISLEYWKSMRDTLKMSFCYGYLGDLNYSTCNYDTAKLFYQKGFELKKLTQDSINFSFSYNAIGNIKLENCRYDEALKNYHKALELNIRFKNNSGICYTHNALGNAYFEINDLESSKKHFEKALEIGKENHLDKNIAYTLNHLAKLHNRLSNRTTAIDLYNESLQISKKLLSKNGIGLSYMGIGEVYQTLMQNDKALEYLHKALKLFEELGSQKNIANCYLNIGMVLYEMKDHTIAREKFQKSIEINEQIGYLKGSADAYRKIGNTYYQEKNYPLSLSNYNKSLSIQRKIGNLKGIASCYTNIGLIHVKRDSLALALDVFNKAIVINMGINNIGGVASTYNNLGELYKTKNNHKLAIQYLLKSFDIASEIDRKTLMAECAKNLSEIYSSDKNYKQSLHYHQLYFDLYNQMYNAQMENRIGWIQMQNEREKRVTLEKIFANEKSIEKEKLNKQSLINSFLIVIVVLILLSITLIYSLYLAVKKANKKLTNEITVRKKAELQLEENHRNLENLVKIRTIELIKAKEKAEQSDQLKSSFLANMSHEIRTPMNAIIGFSKLLTMTNSSKKQNHYTSIIYENGHVLLTLVNDIMDISMIESKQLKIKKSSFKVYPMLEELKSIFDELKYADKKNHIEFTIHYNDIPTDLTITSDRVRIKQILINLLRNALKFTKSGHIDFGVELIENKIRFFINDSGIGIPYEDQSLIYDRFRQASNNSAEHGGTGLGLTISKSLVELLNGNIWFTSKPNVGSQFYVDLPFQSNPIKINSETSEDGMEADFTGKKILVAEDKKSNFLYIKEVLRKTNAEVTWTKDGAETVEQFKLNHFDLVLMDIQLPKIDGYEVTKKIKLQNPHVPVIVQTKFNHQDEEQKRSGSGFDGFIIKPYTGSELLRIISQNLS</sequence>
<keyword evidence="13" id="KW-0802">TPR repeat</keyword>
<keyword evidence="19" id="KW-1185">Reference proteome</keyword>
<dbReference type="PROSITE" id="PS50110">
    <property type="entry name" value="RESPONSE_REGULATORY"/>
    <property type="match status" value="1"/>
</dbReference>
<dbReference type="InterPro" id="IPR011006">
    <property type="entry name" value="CheY-like_superfamily"/>
</dbReference>
<evidence type="ECO:0000259" key="16">
    <source>
        <dbReference type="PROSITE" id="PS50109"/>
    </source>
</evidence>
<dbReference type="PANTHER" id="PTHR43047">
    <property type="entry name" value="TWO-COMPONENT HISTIDINE PROTEIN KINASE"/>
    <property type="match status" value="1"/>
</dbReference>
<dbReference type="SUPFAM" id="SSF48452">
    <property type="entry name" value="TPR-like"/>
    <property type="match status" value="3"/>
</dbReference>
<dbReference type="Gene3D" id="1.10.287.130">
    <property type="match status" value="1"/>
</dbReference>
<feature type="repeat" description="TPR" evidence="13">
    <location>
        <begin position="274"/>
        <end position="307"/>
    </location>
</feature>
<dbReference type="GO" id="GO:0000155">
    <property type="term" value="F:phosphorelay sensor kinase activity"/>
    <property type="evidence" value="ECO:0007669"/>
    <property type="project" value="InterPro"/>
</dbReference>
<dbReference type="Pfam" id="PF13374">
    <property type="entry name" value="TPR_10"/>
    <property type="match status" value="1"/>
</dbReference>
<dbReference type="InterPro" id="IPR036890">
    <property type="entry name" value="HATPase_C_sf"/>
</dbReference>
<dbReference type="PRINTS" id="PR00344">
    <property type="entry name" value="BCTRLSENSOR"/>
</dbReference>
<dbReference type="FunFam" id="3.30.565.10:FF:000006">
    <property type="entry name" value="Sensor histidine kinase WalK"/>
    <property type="match status" value="1"/>
</dbReference>
<keyword evidence="6 14" id="KW-0812">Transmembrane</keyword>
<feature type="transmembrane region" description="Helical" evidence="14">
    <location>
        <begin position="555"/>
        <end position="577"/>
    </location>
</feature>
<dbReference type="AlphaFoldDB" id="A0A2N3HX29"/>
<dbReference type="CDD" id="cd16922">
    <property type="entry name" value="HATPase_EvgS-ArcB-TorS-like"/>
    <property type="match status" value="1"/>
</dbReference>
<feature type="repeat" description="TPR" evidence="13">
    <location>
        <begin position="194"/>
        <end position="227"/>
    </location>
</feature>
<feature type="domain" description="Response regulatory" evidence="17">
    <location>
        <begin position="877"/>
        <end position="991"/>
    </location>
</feature>